<feature type="domain" description="DCD" evidence="2">
    <location>
        <begin position="1"/>
        <end position="95"/>
    </location>
</feature>
<name>A0AAW1QLY0_9CHLO</name>
<feature type="region of interest" description="Disordered" evidence="1">
    <location>
        <begin position="879"/>
        <end position="944"/>
    </location>
</feature>
<feature type="region of interest" description="Disordered" evidence="1">
    <location>
        <begin position="966"/>
        <end position="1020"/>
    </location>
</feature>
<proteinExistence type="predicted"/>
<dbReference type="Pfam" id="PF13638">
    <property type="entry name" value="PIN_4"/>
    <property type="match status" value="1"/>
</dbReference>
<dbReference type="InterPro" id="IPR044832">
    <property type="entry name" value="NRP-like"/>
</dbReference>
<feature type="compositionally biased region" description="Pro residues" evidence="1">
    <location>
        <begin position="905"/>
        <end position="917"/>
    </location>
</feature>
<dbReference type="EMBL" id="JALJOS010000032">
    <property type="protein sequence ID" value="KAK9822408.1"/>
    <property type="molecule type" value="Genomic_DNA"/>
</dbReference>
<protein>
    <recommendedName>
        <fullName evidence="2">DCD domain-containing protein</fullName>
    </recommendedName>
</protein>
<feature type="region of interest" description="Disordered" evidence="1">
    <location>
        <begin position="1409"/>
        <end position="1451"/>
    </location>
</feature>
<gene>
    <name evidence="3" type="ORF">WJX74_002689</name>
</gene>
<dbReference type="SMART" id="SM00767">
    <property type="entry name" value="DCD"/>
    <property type="match status" value="2"/>
</dbReference>
<organism evidence="3 4">
    <name type="scientific">Apatococcus lobatus</name>
    <dbReference type="NCBI Taxonomy" id="904363"/>
    <lineage>
        <taxon>Eukaryota</taxon>
        <taxon>Viridiplantae</taxon>
        <taxon>Chlorophyta</taxon>
        <taxon>core chlorophytes</taxon>
        <taxon>Trebouxiophyceae</taxon>
        <taxon>Chlorellales</taxon>
        <taxon>Chlorellaceae</taxon>
        <taxon>Apatococcus</taxon>
    </lineage>
</organism>
<feature type="compositionally biased region" description="Polar residues" evidence="1">
    <location>
        <begin position="762"/>
        <end position="775"/>
    </location>
</feature>
<evidence type="ECO:0000256" key="1">
    <source>
        <dbReference type="SAM" id="MobiDB-lite"/>
    </source>
</evidence>
<dbReference type="PANTHER" id="PTHR46034:SF7">
    <property type="entry name" value="INFLUENZA VIRUS NS1A-BINDING PROTEIN"/>
    <property type="match status" value="1"/>
</dbReference>
<evidence type="ECO:0000313" key="3">
    <source>
        <dbReference type="EMBL" id="KAK9822408.1"/>
    </source>
</evidence>
<feature type="region of interest" description="Disordered" evidence="1">
    <location>
        <begin position="255"/>
        <end position="372"/>
    </location>
</feature>
<feature type="compositionally biased region" description="Basic and acidic residues" evidence="1">
    <location>
        <begin position="879"/>
        <end position="894"/>
    </location>
</feature>
<feature type="domain" description="DCD" evidence="2">
    <location>
        <begin position="115"/>
        <end position="250"/>
    </location>
</feature>
<feature type="compositionally biased region" description="Low complexity" evidence="1">
    <location>
        <begin position="321"/>
        <end position="330"/>
    </location>
</feature>
<feature type="compositionally biased region" description="Polar residues" evidence="1">
    <location>
        <begin position="1423"/>
        <end position="1439"/>
    </location>
</feature>
<dbReference type="Pfam" id="PF10539">
    <property type="entry name" value="Dev_Cell_Death"/>
    <property type="match status" value="2"/>
</dbReference>
<reference evidence="3 4" key="1">
    <citation type="journal article" date="2024" name="Nat. Commun.">
        <title>Phylogenomics reveals the evolutionary origins of lichenization in chlorophyte algae.</title>
        <authorList>
            <person name="Puginier C."/>
            <person name="Libourel C."/>
            <person name="Otte J."/>
            <person name="Skaloud P."/>
            <person name="Haon M."/>
            <person name="Grisel S."/>
            <person name="Petersen M."/>
            <person name="Berrin J.G."/>
            <person name="Delaux P.M."/>
            <person name="Dal Grande F."/>
            <person name="Keller J."/>
        </authorList>
    </citation>
    <scope>NUCLEOTIDE SEQUENCE [LARGE SCALE GENOMIC DNA]</scope>
    <source>
        <strain evidence="3 4">SAG 2145</strain>
    </source>
</reference>
<feature type="compositionally biased region" description="Basic and acidic residues" evidence="1">
    <location>
        <begin position="291"/>
        <end position="303"/>
    </location>
</feature>
<dbReference type="PANTHER" id="PTHR46034">
    <property type="match status" value="1"/>
</dbReference>
<accession>A0AAW1QLY0</accession>
<feature type="compositionally biased region" description="Basic and acidic residues" evidence="1">
    <location>
        <begin position="1281"/>
        <end position="1297"/>
    </location>
</feature>
<feature type="region of interest" description="Disordered" evidence="1">
    <location>
        <begin position="631"/>
        <end position="651"/>
    </location>
</feature>
<dbReference type="PROSITE" id="PS51222">
    <property type="entry name" value="DCD"/>
    <property type="match status" value="2"/>
</dbReference>
<feature type="region of interest" description="Disordered" evidence="1">
    <location>
        <begin position="741"/>
        <end position="810"/>
    </location>
</feature>
<dbReference type="GO" id="GO:0034976">
    <property type="term" value="P:response to endoplasmic reticulum stress"/>
    <property type="evidence" value="ECO:0007669"/>
    <property type="project" value="InterPro"/>
</dbReference>
<evidence type="ECO:0000259" key="2">
    <source>
        <dbReference type="PROSITE" id="PS51222"/>
    </source>
</evidence>
<feature type="compositionally biased region" description="Polar residues" evidence="1">
    <location>
        <begin position="531"/>
        <end position="554"/>
    </location>
</feature>
<dbReference type="InterPro" id="IPR013989">
    <property type="entry name" value="Dev_and_cell_death_domain"/>
</dbReference>
<feature type="compositionally biased region" description="Low complexity" evidence="1">
    <location>
        <begin position="1252"/>
        <end position="1270"/>
    </location>
</feature>
<feature type="region of interest" description="Disordered" evidence="1">
    <location>
        <begin position="447"/>
        <end position="554"/>
    </location>
</feature>
<feature type="region of interest" description="Disordered" evidence="1">
    <location>
        <begin position="1576"/>
        <end position="1621"/>
    </location>
</feature>
<dbReference type="InterPro" id="IPR002716">
    <property type="entry name" value="PIN_dom"/>
</dbReference>
<comment type="caution">
    <text evidence="3">The sequence shown here is derived from an EMBL/GenBank/DDBJ whole genome shotgun (WGS) entry which is preliminary data.</text>
</comment>
<keyword evidence="4" id="KW-1185">Reference proteome</keyword>
<feature type="region of interest" description="Disordered" evidence="1">
    <location>
        <begin position="397"/>
        <end position="433"/>
    </location>
</feature>
<evidence type="ECO:0000313" key="4">
    <source>
        <dbReference type="Proteomes" id="UP001438707"/>
    </source>
</evidence>
<feature type="compositionally biased region" description="Low complexity" evidence="1">
    <location>
        <begin position="342"/>
        <end position="353"/>
    </location>
</feature>
<sequence>MTLFLFNTSTRRLHGIFEAVSAGGLDLNPAAWPTDGCHCGSRYPAQVWVKIVDACPPLAEKIFQPLIEDSYVDNVEFQLELSQAEAAAITTLMRHECGLEMGFTSGFDTRGLDPKELGGVIFTCTKGTVTKCIVSRLFGLPRQHYGYVRHIHKGMRILLFHAGTRMLHGPFQAVEPGGWNMDPKAFAPPTAKDGGSRFPAQVRVEATSPTFCIPETKFKPVIQAAYFSSKEFHFELTHGEAAELTRLLGEATEAAAEHAAKAVSAHDPTPSNGPQPTSPHRSTAECRGQPRKAEGQRRQDVADGRGSAAAAVNDRGAAEPAVSRKAGAAAHKAERAARRAARAAVRSAKAAGAPPKHASRPAKHSSQASGLSTIAADAPAAALHVIDLEDLDPGPVASAHASLQSAPVPPAAAAAAPIRGKGNNNGGKESASGVSLRSKLDAIFAEAAQPAPSLPSRRRTLPAGSSLPDGPIALPPDGEMQRLGAQVARKDGRSNQSWADSPAVSRPKSAREIVAEQAQAAMGSSAVGYPETSSPQAGHQSGAPRQTSVRLSRWSMEQQGHGVTAAQAVHAGPCLPVCTGGLDSFAAAGFQCQPAQPSHGVLKCVEDGGPASGSLERLQVPCVAQASARVGNAEGHDGHSRSSAETTAPVHHQAADWVHVHPAATTVPPAVVVASPVRRPAMPAHGVPPSGSSTARLAGDPARLQMLQAADAGGPASPNVHPSQAPLDLLQELELLEGRLKGCKGEPNSPQAGAASAMLHQQLAQGTEQVPSSGPTADGQLTRGSGRPGASFLLRHPGNPIAANRQQTQPAHCTAADGCRVYSSLRKEAMTQQPLALPGPCALPGQGPASSAAVIIDLTSNGAPTLFACKGSGIAEAHGDDALHQRPPDLHVMHNGDLSGSAAPPSLPASQPAPSPPDTISDSNAARESRQQPQGGKPSRPIPVHRQDALADASPCSQYRAAGVTSALQPEAHDRGKTAGEVSLQTQRSPGSRRLMISLSSDEDHPSPPAKRQRTDRDEMATAAHANRLQPICHSTPSKGVEGGQVAPIHAEPQELASQPHNVQARQRAPDLVDQNLGSPSTGHSRPAAGVDKAGHCLPAAWPPSHRPNKPVWALPEGQGQSTPHLHGMLPRTATASTLGQAAGSPGGAHQPQAACPQLAHQPHPQVCSSQGAIQDSMQVGVLGLGSQALDWVHQEARHLQPQDLLAAAKQLQGLADEYTGELQAVQRAMVCVLTLLSKPLGPSLVPTSTFPAQHSQAAASPQSPQLPAQNGLARKHKRTSEKELKRRSNETLSKRELRGACGQGSLGEALRPSGNADVQSRVECNAQADMVPPTRGDGLISCPVKLMSTRATLQAGTHCSPLLSRDGANLGCPDVPSLQSDILLPRPQHVIPQPAPVAGIHDLQEHQAGSALSGQHAAAPGSSGSPQQGRAEQLSLANTPPHDGQHLKSRPDALQHAWGTELRQALHIGLNQEAQTAAQTVAQGNDWGVLQADNSLALHEDSQNGAPGGSQGIVCASKSPAYDAQLQKRQPRGTCIEPMAARDSNHQPVWPSCTGIFAAEGALEMDVDCRRAKAGVDPRPVTGKKGKKQVKLGLPPTNLKKEKQRRKREREAQAARPSEAAAHVLIPGSTEAKLSKAERKAKLGLQQQQQHQRQARKVQGQSAICFEKQGQHPQTCREEACLSGPENERQPRVALEGIDQPASKDEQQCRNADDLVGTRLPPGCIMLVLDTNIYLNERPRVYQMIHQWQLLLQAFLPHAAVLLIPRAVIRELSAFKQRQKGIERPDLAGKASSSLQLLTSIVTHPAVHLQMPAERYLPAADSIAKHRYDYERNGDDGILDCMRYFQSLGHDVRLVSQDSAFNVRAAVGNQIIVYNPRQMHDLVESLTKPPEEMARS</sequence>
<dbReference type="Proteomes" id="UP001438707">
    <property type="component" value="Unassembled WGS sequence"/>
</dbReference>
<dbReference type="Gene3D" id="3.40.50.1010">
    <property type="entry name" value="5'-nuclease"/>
    <property type="match status" value="1"/>
</dbReference>
<feature type="region of interest" description="Disordered" evidence="1">
    <location>
        <begin position="1248"/>
        <end position="1297"/>
    </location>
</feature>